<keyword evidence="8 9" id="KW-0472">Membrane</keyword>
<evidence type="ECO:0000256" key="10">
    <source>
        <dbReference type="RuleBase" id="RU000594"/>
    </source>
</evidence>
<feature type="transmembrane region" description="Helical" evidence="9">
    <location>
        <begin position="63"/>
        <end position="83"/>
    </location>
</feature>
<dbReference type="PRINTS" id="PR00781">
    <property type="entry name" value="LIPOSIGPTASE"/>
</dbReference>
<proteinExistence type="inferred from homology"/>
<dbReference type="InterPro" id="IPR001872">
    <property type="entry name" value="Peptidase_A8"/>
</dbReference>
<evidence type="ECO:0000256" key="11">
    <source>
        <dbReference type="RuleBase" id="RU004181"/>
    </source>
</evidence>
<evidence type="ECO:0000256" key="2">
    <source>
        <dbReference type="ARBA" id="ARBA00022475"/>
    </source>
</evidence>
<evidence type="ECO:0000256" key="6">
    <source>
        <dbReference type="ARBA" id="ARBA00022801"/>
    </source>
</evidence>
<comment type="caution">
    <text evidence="9">Lacks conserved residue(s) required for the propagation of feature annotation.</text>
</comment>
<evidence type="ECO:0000313" key="12">
    <source>
        <dbReference type="EMBL" id="GAA3856704.1"/>
    </source>
</evidence>
<comment type="subcellular location">
    <subcellularLocation>
        <location evidence="9">Cell membrane</location>
        <topology evidence="9">Multi-pass membrane protein</topology>
    </subcellularLocation>
</comment>
<comment type="similarity">
    <text evidence="1 9 11">Belongs to the peptidase A8 family.</text>
</comment>
<keyword evidence="5 9" id="KW-0064">Aspartyl protease</keyword>
<feature type="active site" evidence="9">
    <location>
        <position position="137"/>
    </location>
</feature>
<keyword evidence="3 9" id="KW-0645">Protease</keyword>
<dbReference type="PANTHER" id="PTHR33695">
    <property type="entry name" value="LIPOPROTEIN SIGNAL PEPTIDASE"/>
    <property type="match status" value="1"/>
</dbReference>
<feature type="transmembrane region" description="Helical" evidence="9">
    <location>
        <begin position="133"/>
        <end position="152"/>
    </location>
</feature>
<accession>A0ABP7JVY1</accession>
<reference evidence="13" key="1">
    <citation type="journal article" date="2019" name="Int. J. Syst. Evol. Microbiol.">
        <title>The Global Catalogue of Microorganisms (GCM) 10K type strain sequencing project: providing services to taxonomists for standard genome sequencing and annotation.</title>
        <authorList>
            <consortium name="The Broad Institute Genomics Platform"/>
            <consortium name="The Broad Institute Genome Sequencing Center for Infectious Disease"/>
            <person name="Wu L."/>
            <person name="Ma J."/>
        </authorList>
    </citation>
    <scope>NUCLEOTIDE SEQUENCE [LARGE SCALE GENOMIC DNA]</scope>
    <source>
        <strain evidence="13">JCM 17190</strain>
    </source>
</reference>
<evidence type="ECO:0000256" key="1">
    <source>
        <dbReference type="ARBA" id="ARBA00006139"/>
    </source>
</evidence>
<sequence length="158" mass="17364">MMRLTIYIAFVVFILDQASKWIVVHAFNLRSVGEIDVFPPFLVFRMAWNTGVNFGLFSDYAALLRWVWVVLAVAVSAWVLTWVRREGFSRLGSISAGLLVGGALGNALDRVLYGAVADFLSMSCCGIRNPYSFNVADIAIFAGAFGLILFTGDGKKRA</sequence>
<keyword evidence="2 9" id="KW-1003">Cell membrane</keyword>
<dbReference type="Proteomes" id="UP001399917">
    <property type="component" value="Unassembled WGS sequence"/>
</dbReference>
<comment type="caution">
    <text evidence="12">The sequence shown here is derived from an EMBL/GenBank/DDBJ whole genome shotgun (WGS) entry which is preliminary data.</text>
</comment>
<evidence type="ECO:0000256" key="7">
    <source>
        <dbReference type="ARBA" id="ARBA00022989"/>
    </source>
</evidence>
<protein>
    <recommendedName>
        <fullName evidence="9">Lipoprotein signal peptidase</fullName>
        <ecNumber evidence="9">3.4.23.36</ecNumber>
    </recommendedName>
    <alternativeName>
        <fullName evidence="9">Prolipoprotein signal peptidase</fullName>
    </alternativeName>
    <alternativeName>
        <fullName evidence="9">Signal peptidase II</fullName>
        <shortName evidence="9">SPase II</shortName>
    </alternativeName>
</protein>
<keyword evidence="13" id="KW-1185">Reference proteome</keyword>
<dbReference type="PROSITE" id="PS00855">
    <property type="entry name" value="SPASE_II"/>
    <property type="match status" value="1"/>
</dbReference>
<comment type="function">
    <text evidence="9 10">This protein specifically catalyzes the removal of signal peptides from prolipoproteins.</text>
</comment>
<feature type="active site" evidence="9">
    <location>
        <position position="118"/>
    </location>
</feature>
<evidence type="ECO:0000256" key="8">
    <source>
        <dbReference type="ARBA" id="ARBA00023136"/>
    </source>
</evidence>
<comment type="pathway">
    <text evidence="9">Protein modification; lipoprotein biosynthesis (signal peptide cleavage).</text>
</comment>
<keyword evidence="4 9" id="KW-0812">Transmembrane</keyword>
<evidence type="ECO:0000256" key="5">
    <source>
        <dbReference type="ARBA" id="ARBA00022750"/>
    </source>
</evidence>
<organism evidence="12 13">
    <name type="scientific">Celeribacter arenosi</name>
    <dbReference type="NCBI Taxonomy" id="792649"/>
    <lineage>
        <taxon>Bacteria</taxon>
        <taxon>Pseudomonadati</taxon>
        <taxon>Pseudomonadota</taxon>
        <taxon>Alphaproteobacteria</taxon>
        <taxon>Rhodobacterales</taxon>
        <taxon>Roseobacteraceae</taxon>
        <taxon>Celeribacter</taxon>
    </lineage>
</organism>
<dbReference type="NCBIfam" id="TIGR00077">
    <property type="entry name" value="lspA"/>
    <property type="match status" value="1"/>
</dbReference>
<keyword evidence="7 9" id="KW-1133">Transmembrane helix</keyword>
<gene>
    <name evidence="9 12" type="primary">lspA</name>
    <name evidence="12" type="ORF">GCM10022404_04560</name>
</gene>
<evidence type="ECO:0000256" key="9">
    <source>
        <dbReference type="HAMAP-Rule" id="MF_00161"/>
    </source>
</evidence>
<evidence type="ECO:0000256" key="4">
    <source>
        <dbReference type="ARBA" id="ARBA00022692"/>
    </source>
</evidence>
<dbReference type="EMBL" id="BAABDF010000003">
    <property type="protein sequence ID" value="GAA3856704.1"/>
    <property type="molecule type" value="Genomic_DNA"/>
</dbReference>
<keyword evidence="6 9" id="KW-0378">Hydrolase</keyword>
<feature type="transmembrane region" description="Helical" evidence="9">
    <location>
        <begin position="95"/>
        <end position="113"/>
    </location>
</feature>
<dbReference type="PANTHER" id="PTHR33695:SF1">
    <property type="entry name" value="LIPOPROTEIN SIGNAL PEPTIDASE"/>
    <property type="match status" value="1"/>
</dbReference>
<evidence type="ECO:0000313" key="13">
    <source>
        <dbReference type="Proteomes" id="UP001399917"/>
    </source>
</evidence>
<name>A0ABP7JVY1_9RHOB</name>
<dbReference type="EC" id="3.4.23.36" evidence="9"/>
<comment type="catalytic activity">
    <reaction evidence="9 10">
        <text>Release of signal peptides from bacterial membrane prolipoproteins. Hydrolyzes -Xaa-Yaa-Zaa-|-(S,diacylglyceryl)Cys-, in which Xaa is hydrophobic (preferably Leu), and Yaa (Ala or Ser) and Zaa (Gly or Ala) have small, neutral side chains.</text>
        <dbReference type="EC" id="3.4.23.36"/>
    </reaction>
</comment>
<dbReference type="HAMAP" id="MF_00161">
    <property type="entry name" value="LspA"/>
    <property type="match status" value="1"/>
</dbReference>
<dbReference type="Pfam" id="PF01252">
    <property type="entry name" value="Peptidase_A8"/>
    <property type="match status" value="1"/>
</dbReference>
<evidence type="ECO:0000256" key="3">
    <source>
        <dbReference type="ARBA" id="ARBA00022670"/>
    </source>
</evidence>